<keyword evidence="3" id="KW-1185">Reference proteome</keyword>
<name>A0A9P5ZDD5_9AGAR</name>
<evidence type="ECO:0000256" key="1">
    <source>
        <dbReference type="SAM" id="MobiDB-lite"/>
    </source>
</evidence>
<evidence type="ECO:0000313" key="3">
    <source>
        <dbReference type="Proteomes" id="UP000807469"/>
    </source>
</evidence>
<feature type="region of interest" description="Disordered" evidence="1">
    <location>
        <begin position="30"/>
        <end position="105"/>
    </location>
</feature>
<reference evidence="2" key="1">
    <citation type="submission" date="2020-11" db="EMBL/GenBank/DDBJ databases">
        <authorList>
            <consortium name="DOE Joint Genome Institute"/>
            <person name="Ahrendt S."/>
            <person name="Riley R."/>
            <person name="Andreopoulos W."/>
            <person name="Labutti K."/>
            <person name="Pangilinan J."/>
            <person name="Ruiz-Duenas F.J."/>
            <person name="Barrasa J.M."/>
            <person name="Sanchez-Garcia M."/>
            <person name="Camarero S."/>
            <person name="Miyauchi S."/>
            <person name="Serrano A."/>
            <person name="Linde D."/>
            <person name="Babiker R."/>
            <person name="Drula E."/>
            <person name="Ayuso-Fernandez I."/>
            <person name="Pacheco R."/>
            <person name="Padilla G."/>
            <person name="Ferreira P."/>
            <person name="Barriuso J."/>
            <person name="Kellner H."/>
            <person name="Castanera R."/>
            <person name="Alfaro M."/>
            <person name="Ramirez L."/>
            <person name="Pisabarro A.G."/>
            <person name="Kuo A."/>
            <person name="Tritt A."/>
            <person name="Lipzen A."/>
            <person name="He G."/>
            <person name="Yan M."/>
            <person name="Ng V."/>
            <person name="Cullen D."/>
            <person name="Martin F."/>
            <person name="Rosso M.-N."/>
            <person name="Henrissat B."/>
            <person name="Hibbett D."/>
            <person name="Martinez A.T."/>
            <person name="Grigoriev I.V."/>
        </authorList>
    </citation>
    <scope>NUCLEOTIDE SEQUENCE</scope>
    <source>
        <strain evidence="2">CIRM-BRFM 674</strain>
    </source>
</reference>
<dbReference type="EMBL" id="MU155139">
    <property type="protein sequence ID" value="KAF9484895.1"/>
    <property type="molecule type" value="Genomic_DNA"/>
</dbReference>
<comment type="caution">
    <text evidence="2">The sequence shown here is derived from an EMBL/GenBank/DDBJ whole genome shotgun (WGS) entry which is preliminary data.</text>
</comment>
<organism evidence="2 3">
    <name type="scientific">Pholiota conissans</name>
    <dbReference type="NCBI Taxonomy" id="109636"/>
    <lineage>
        <taxon>Eukaryota</taxon>
        <taxon>Fungi</taxon>
        <taxon>Dikarya</taxon>
        <taxon>Basidiomycota</taxon>
        <taxon>Agaricomycotina</taxon>
        <taxon>Agaricomycetes</taxon>
        <taxon>Agaricomycetidae</taxon>
        <taxon>Agaricales</taxon>
        <taxon>Agaricineae</taxon>
        <taxon>Strophariaceae</taxon>
        <taxon>Pholiota</taxon>
    </lineage>
</organism>
<dbReference type="AlphaFoldDB" id="A0A9P5ZDD5"/>
<proteinExistence type="predicted"/>
<sequence length="375" mass="42280">MSLLSLPPEIIYDILGEVVASYIEKAITSPPVDGWETMDSEGESEWYTDDDDANADSDSSDMDEDVEYNPYDTSDEDMSDSSDELDDEDMEDSDEDAPFSDTSDESLAFAPALDDDLEGRKPTAFNEGSRAPPLEGAIITADSGNDLDNDASSMIPDDVLSLWMLEQEQTFGSDDALAFKLFLWDTMERREKLPTNDIASLLSVCHTVREVTLKLVSDALGYDHAPNESVDYNPWSLLRHIRRHYRVSHTQPFELPKTEYPARITPLVQCYYLLSGLGHTLRHLSRLVHMDPAGSCATVKNILDLVKMANCIPQLVFRPRIAYRVHVFLVHLRRYISVSMYCADISQSYKEMFSIAGTSRRPAFVIHEVRVLDLV</sequence>
<dbReference type="Proteomes" id="UP000807469">
    <property type="component" value="Unassembled WGS sequence"/>
</dbReference>
<accession>A0A9P5ZDD5</accession>
<feature type="compositionally biased region" description="Acidic residues" evidence="1">
    <location>
        <begin position="36"/>
        <end position="104"/>
    </location>
</feature>
<feature type="region of interest" description="Disordered" evidence="1">
    <location>
        <begin position="113"/>
        <end position="132"/>
    </location>
</feature>
<gene>
    <name evidence="2" type="ORF">BDN70DRAFT_25432</name>
</gene>
<protein>
    <submittedName>
        <fullName evidence="2">Uncharacterized protein</fullName>
    </submittedName>
</protein>
<evidence type="ECO:0000313" key="2">
    <source>
        <dbReference type="EMBL" id="KAF9484895.1"/>
    </source>
</evidence>
<dbReference type="OrthoDB" id="3028554at2759"/>